<dbReference type="Proteomes" id="UP000009222">
    <property type="component" value="Chromosome"/>
</dbReference>
<reference evidence="1 2" key="2">
    <citation type="journal article" date="2011" name="ISME J.">
        <title>RNA-seq reveals cooperative metabolic interactions between two termite-gut spirochete species in co-culture.</title>
        <authorList>
            <person name="Rosenthal A.Z."/>
            <person name="Matson E.G."/>
            <person name="Eldar A."/>
            <person name="Leadbetter J.R."/>
        </authorList>
    </citation>
    <scope>NUCLEOTIDE SEQUENCE [LARGE SCALE GENOMIC DNA]</scope>
    <source>
        <strain evidence="2">ATCC BAA-888 / DSM 13862 / ZAS-9</strain>
    </source>
</reference>
<evidence type="ECO:0000313" key="2">
    <source>
        <dbReference type="Proteomes" id="UP000009222"/>
    </source>
</evidence>
<accession>F5YFT8</accession>
<dbReference type="AlphaFoldDB" id="F5YFT8"/>
<dbReference type="OrthoDB" id="2064637at2"/>
<proteinExistence type="predicted"/>
<protein>
    <submittedName>
        <fullName evidence="1">Uncharacterized protein</fullName>
    </submittedName>
</protein>
<sequence length="64" mass="7007">MAHSLIKAAIIPEIVKLIAEKHAVSEQKALDMFYTSATAASLSDDETGLYGQSALYIFSLFKEE</sequence>
<dbReference type="KEGG" id="taz:TREAZ_2429"/>
<keyword evidence="2" id="KW-1185">Reference proteome</keyword>
<dbReference type="STRING" id="545695.TREAZ_2429"/>
<dbReference type="RefSeq" id="WP_015713089.1">
    <property type="nucleotide sequence ID" value="NC_015577.1"/>
</dbReference>
<name>F5YFT8_LEAAZ</name>
<dbReference type="EMBL" id="CP001841">
    <property type="protein sequence ID" value="AEF83169.1"/>
    <property type="molecule type" value="Genomic_DNA"/>
</dbReference>
<gene>
    <name evidence="1" type="ordered locus">TREAZ_2429</name>
</gene>
<organism evidence="1 2">
    <name type="scientific">Leadbettera azotonutricia (strain ATCC BAA-888 / DSM 13862 / ZAS-9)</name>
    <name type="common">Treponema azotonutricium</name>
    <dbReference type="NCBI Taxonomy" id="545695"/>
    <lineage>
        <taxon>Bacteria</taxon>
        <taxon>Pseudomonadati</taxon>
        <taxon>Spirochaetota</taxon>
        <taxon>Spirochaetia</taxon>
        <taxon>Spirochaetales</taxon>
        <taxon>Breznakiellaceae</taxon>
        <taxon>Leadbettera</taxon>
    </lineage>
</organism>
<dbReference type="eggNOG" id="ENOG502ZM0M">
    <property type="taxonomic scope" value="Bacteria"/>
</dbReference>
<reference evidence="2" key="1">
    <citation type="submission" date="2009-12" db="EMBL/GenBank/DDBJ databases">
        <title>Complete sequence of Treponema azotonutricium strain ZAS-9.</title>
        <authorList>
            <person name="Tetu S.G."/>
            <person name="Matson E."/>
            <person name="Ren Q."/>
            <person name="Seshadri R."/>
            <person name="Elbourne L."/>
            <person name="Hassan K.A."/>
            <person name="Durkin A."/>
            <person name="Radune D."/>
            <person name="Mohamoud Y."/>
            <person name="Shay R."/>
            <person name="Jin S."/>
            <person name="Zhang X."/>
            <person name="Lucey K."/>
            <person name="Ballor N.R."/>
            <person name="Ottesen E."/>
            <person name="Rosenthal R."/>
            <person name="Allen A."/>
            <person name="Leadbetter J.R."/>
            <person name="Paulsen I.T."/>
        </authorList>
    </citation>
    <scope>NUCLEOTIDE SEQUENCE [LARGE SCALE GENOMIC DNA]</scope>
    <source>
        <strain evidence="2">ATCC BAA-888 / DSM 13862 / ZAS-9</strain>
    </source>
</reference>
<dbReference type="InParanoid" id="F5YFT8"/>
<evidence type="ECO:0000313" key="1">
    <source>
        <dbReference type="EMBL" id="AEF83169.1"/>
    </source>
</evidence>
<dbReference type="HOGENOM" id="CLU_190466_1_0_12"/>